<feature type="compositionally biased region" description="Low complexity" evidence="8">
    <location>
        <begin position="64"/>
        <end position="75"/>
    </location>
</feature>
<feature type="region of interest" description="Disordered" evidence="8">
    <location>
        <begin position="1"/>
        <end position="77"/>
    </location>
</feature>
<evidence type="ECO:0000259" key="9">
    <source>
        <dbReference type="PROSITE" id="PS50928"/>
    </source>
</evidence>
<dbReference type="PANTHER" id="PTHR43386:SF25">
    <property type="entry name" value="PEPTIDE ABC TRANSPORTER PERMEASE PROTEIN"/>
    <property type="match status" value="1"/>
</dbReference>
<dbReference type="InterPro" id="IPR000515">
    <property type="entry name" value="MetI-like"/>
</dbReference>
<keyword evidence="4 7" id="KW-0812">Transmembrane</keyword>
<dbReference type="SUPFAM" id="SSF161098">
    <property type="entry name" value="MetI-like"/>
    <property type="match status" value="1"/>
</dbReference>
<feature type="transmembrane region" description="Helical" evidence="7">
    <location>
        <begin position="276"/>
        <end position="302"/>
    </location>
</feature>
<evidence type="ECO:0000256" key="5">
    <source>
        <dbReference type="ARBA" id="ARBA00022989"/>
    </source>
</evidence>
<keyword evidence="3" id="KW-1003">Cell membrane</keyword>
<comment type="similarity">
    <text evidence="7">Belongs to the binding-protein-dependent transport system permease family.</text>
</comment>
<evidence type="ECO:0000256" key="2">
    <source>
        <dbReference type="ARBA" id="ARBA00022448"/>
    </source>
</evidence>
<feature type="compositionally biased region" description="Low complexity" evidence="8">
    <location>
        <begin position="17"/>
        <end position="36"/>
    </location>
</feature>
<keyword evidence="5 7" id="KW-1133">Transmembrane helix</keyword>
<evidence type="ECO:0000256" key="1">
    <source>
        <dbReference type="ARBA" id="ARBA00004651"/>
    </source>
</evidence>
<dbReference type="InterPro" id="IPR050366">
    <property type="entry name" value="BP-dependent_transpt_permease"/>
</dbReference>
<protein>
    <submittedName>
        <fullName evidence="10">ABC transporter permease</fullName>
    </submittedName>
</protein>
<accession>A0A939QKQ7</accession>
<dbReference type="GO" id="GO:0055085">
    <property type="term" value="P:transmembrane transport"/>
    <property type="evidence" value="ECO:0007669"/>
    <property type="project" value="InterPro"/>
</dbReference>
<comment type="caution">
    <text evidence="10">The sequence shown here is derived from an EMBL/GenBank/DDBJ whole genome shotgun (WGS) entry which is preliminary data.</text>
</comment>
<dbReference type="PROSITE" id="PS51257">
    <property type="entry name" value="PROKAR_LIPOPROTEIN"/>
    <property type="match status" value="1"/>
</dbReference>
<dbReference type="PROSITE" id="PS50928">
    <property type="entry name" value="ABC_TM1"/>
    <property type="match status" value="1"/>
</dbReference>
<dbReference type="Gene3D" id="1.10.3720.10">
    <property type="entry name" value="MetI-like"/>
    <property type="match status" value="1"/>
</dbReference>
<dbReference type="InterPro" id="IPR035906">
    <property type="entry name" value="MetI-like_sf"/>
</dbReference>
<feature type="transmembrane region" description="Helical" evidence="7">
    <location>
        <begin position="220"/>
        <end position="237"/>
    </location>
</feature>
<dbReference type="Proteomes" id="UP000680132">
    <property type="component" value="Unassembled WGS sequence"/>
</dbReference>
<proteinExistence type="inferred from homology"/>
<dbReference type="AlphaFoldDB" id="A0A939QKQ7"/>
<feature type="transmembrane region" description="Helical" evidence="7">
    <location>
        <begin position="194"/>
        <end position="214"/>
    </location>
</feature>
<evidence type="ECO:0000313" key="10">
    <source>
        <dbReference type="EMBL" id="MBO3663950.1"/>
    </source>
</evidence>
<keyword evidence="11" id="KW-1185">Reference proteome</keyword>
<keyword evidence="6 7" id="KW-0472">Membrane</keyword>
<evidence type="ECO:0000256" key="3">
    <source>
        <dbReference type="ARBA" id="ARBA00022475"/>
    </source>
</evidence>
<organism evidence="10 11">
    <name type="scientific">Microbacterium stercoris</name>
    <dbReference type="NCBI Taxonomy" id="2820289"/>
    <lineage>
        <taxon>Bacteria</taxon>
        <taxon>Bacillati</taxon>
        <taxon>Actinomycetota</taxon>
        <taxon>Actinomycetes</taxon>
        <taxon>Micrococcales</taxon>
        <taxon>Microbacteriaceae</taxon>
        <taxon>Microbacterium</taxon>
    </lineage>
</organism>
<comment type="subcellular location">
    <subcellularLocation>
        <location evidence="1 7">Cell membrane</location>
        <topology evidence="1 7">Multi-pass membrane protein</topology>
    </subcellularLocation>
</comment>
<feature type="transmembrane region" description="Helical" evidence="7">
    <location>
        <begin position="322"/>
        <end position="343"/>
    </location>
</feature>
<evidence type="ECO:0000256" key="4">
    <source>
        <dbReference type="ARBA" id="ARBA00022692"/>
    </source>
</evidence>
<keyword evidence="2 7" id="KW-0813">Transport</keyword>
<dbReference type="PANTHER" id="PTHR43386">
    <property type="entry name" value="OLIGOPEPTIDE TRANSPORT SYSTEM PERMEASE PROTEIN APPC"/>
    <property type="match status" value="1"/>
</dbReference>
<dbReference type="GO" id="GO:0005886">
    <property type="term" value="C:plasma membrane"/>
    <property type="evidence" value="ECO:0007669"/>
    <property type="project" value="UniProtKB-SubCell"/>
</dbReference>
<dbReference type="EMBL" id="JAGFOA010000004">
    <property type="protein sequence ID" value="MBO3663950.1"/>
    <property type="molecule type" value="Genomic_DNA"/>
</dbReference>
<sequence length="355" mass="36119">MGLRAPPQRRGGRRVAVRASGPWPSAAGCRAHAGCARGHRRGGGRVGPVHRGGHGRRCRRAAHRSATANGAGSARARSRTGGGIVIVLRRLGAGGIVAATGLVLILIAVVAPAVLAPGDPLAIAPAEAFRAPSWNHPFGTDESGRDLFTRVVHGAAASAGIGLAATGIGVGAGLVLGFAGALGPRWLDAAIARVVEVLFALPTLVLALLLVAVMGPGTQASILAIGVATAPGYARILRSRVRGVARSDYVRYARHEGAGPLTVFARHIAPNTLWPLVATATLGVGQAIVWVAALSFLGLGALPPSPEWGAMLNAGRVYISTAWWMTVMPGLVIVATATVLTVLGRRASTAGREVG</sequence>
<evidence type="ECO:0000256" key="8">
    <source>
        <dbReference type="SAM" id="MobiDB-lite"/>
    </source>
</evidence>
<feature type="domain" description="ABC transmembrane type-1" evidence="9">
    <location>
        <begin position="155"/>
        <end position="344"/>
    </location>
</feature>
<feature type="transmembrane region" description="Helical" evidence="7">
    <location>
        <begin position="155"/>
        <end position="182"/>
    </location>
</feature>
<dbReference type="Pfam" id="PF00528">
    <property type="entry name" value="BPD_transp_1"/>
    <property type="match status" value="1"/>
</dbReference>
<reference evidence="10" key="1">
    <citation type="submission" date="2021-03" db="EMBL/GenBank/DDBJ databases">
        <title>Microbacterium sp. nov., a novel actinobacterium isolated from cow dung.</title>
        <authorList>
            <person name="Zhang L."/>
        </authorList>
    </citation>
    <scope>NUCLEOTIDE SEQUENCE</scope>
    <source>
        <strain evidence="10">NEAU-LLB</strain>
    </source>
</reference>
<name>A0A939QKQ7_9MICO</name>
<evidence type="ECO:0000313" key="11">
    <source>
        <dbReference type="Proteomes" id="UP000680132"/>
    </source>
</evidence>
<dbReference type="CDD" id="cd06261">
    <property type="entry name" value="TM_PBP2"/>
    <property type="match status" value="1"/>
</dbReference>
<gene>
    <name evidence="10" type="ORF">J5V96_10550</name>
</gene>
<evidence type="ECO:0000256" key="6">
    <source>
        <dbReference type="ARBA" id="ARBA00023136"/>
    </source>
</evidence>
<feature type="compositionally biased region" description="Basic residues" evidence="8">
    <location>
        <begin position="51"/>
        <end position="63"/>
    </location>
</feature>
<evidence type="ECO:0000256" key="7">
    <source>
        <dbReference type="RuleBase" id="RU363032"/>
    </source>
</evidence>
<feature type="transmembrane region" description="Helical" evidence="7">
    <location>
        <begin position="91"/>
        <end position="115"/>
    </location>
</feature>